<organism evidence="1 2">
    <name type="scientific">Bauhinia variegata</name>
    <name type="common">Purple orchid tree</name>
    <name type="synonym">Phanera variegata</name>
    <dbReference type="NCBI Taxonomy" id="167791"/>
    <lineage>
        <taxon>Eukaryota</taxon>
        <taxon>Viridiplantae</taxon>
        <taxon>Streptophyta</taxon>
        <taxon>Embryophyta</taxon>
        <taxon>Tracheophyta</taxon>
        <taxon>Spermatophyta</taxon>
        <taxon>Magnoliopsida</taxon>
        <taxon>eudicotyledons</taxon>
        <taxon>Gunneridae</taxon>
        <taxon>Pentapetalae</taxon>
        <taxon>rosids</taxon>
        <taxon>fabids</taxon>
        <taxon>Fabales</taxon>
        <taxon>Fabaceae</taxon>
        <taxon>Cercidoideae</taxon>
        <taxon>Cercideae</taxon>
        <taxon>Bauhiniinae</taxon>
        <taxon>Bauhinia</taxon>
    </lineage>
</organism>
<keyword evidence="2" id="KW-1185">Reference proteome</keyword>
<proteinExistence type="predicted"/>
<accession>A0ACB9KWB8</accession>
<gene>
    <name evidence="1" type="ORF">L6164_034717</name>
</gene>
<comment type="caution">
    <text evidence="1">The sequence shown here is derived from an EMBL/GenBank/DDBJ whole genome shotgun (WGS) entry which is preliminary data.</text>
</comment>
<evidence type="ECO:0000313" key="2">
    <source>
        <dbReference type="Proteomes" id="UP000828941"/>
    </source>
</evidence>
<dbReference type="Proteomes" id="UP000828941">
    <property type="component" value="Chromosome 13"/>
</dbReference>
<name>A0ACB9KWB8_BAUVA</name>
<sequence>MAFAHSFPLVLFIFASLSLADKHATSPVPPETFCHSTRDPSYCNNVFANQNGNIHDYGRISFRKSLSQSRKFLSLVDSYLQSSSSFSQPIVRALQDCHFLAELNLEYLSNTFDIVDKTNNVLASSQAEDIQTSLSAVLTNQQTCLDGLETVASNSRVKNDLSLPLSDDTKLHSLSLDIFAKGWMPEKKIATSWARNGRHLNFRNGRLPLKMSERVRAIYDSARGHRGHGRKLLQTGDEEETVLVLDIVIVSQDGSGNFTTINDAIAAAPNNTAASAGYFMIYITEGVYQEYVSIDKKKTYLMLLGDGINRTIITGNQNVVDGSTTFNSATFAVVAPRFVAAGITFRNTAGPSKHQAVAMRSGADMSTFYSCSFEAYQDTLYTHSLRQFYRECDIYGTVDFIFGNAATVLQNCNIYPRLPMSGQFNAITAQGRTDPNQNTGISIQNATIRAADDLAPSVGTVKTYLGRPWKEYSRTVYMQSFMDSFINPAGWHEWDGDFALSTLYYAEYSNTGPGSSTANRVTWNGYHVINATDAANFTVSNFMAGDAWLPQIGVPYLSGL</sequence>
<evidence type="ECO:0000313" key="1">
    <source>
        <dbReference type="EMBL" id="KAI4301439.1"/>
    </source>
</evidence>
<dbReference type="EMBL" id="CM039438">
    <property type="protein sequence ID" value="KAI4301439.1"/>
    <property type="molecule type" value="Genomic_DNA"/>
</dbReference>
<reference evidence="1 2" key="1">
    <citation type="journal article" date="2022" name="DNA Res.">
        <title>Chromosomal-level genome assembly of the orchid tree Bauhinia variegata (Leguminosae; Cercidoideae) supports the allotetraploid origin hypothesis of Bauhinia.</title>
        <authorList>
            <person name="Zhong Y."/>
            <person name="Chen Y."/>
            <person name="Zheng D."/>
            <person name="Pang J."/>
            <person name="Liu Y."/>
            <person name="Luo S."/>
            <person name="Meng S."/>
            <person name="Qian L."/>
            <person name="Wei D."/>
            <person name="Dai S."/>
            <person name="Zhou R."/>
        </authorList>
    </citation>
    <scope>NUCLEOTIDE SEQUENCE [LARGE SCALE GENOMIC DNA]</scope>
    <source>
        <strain evidence="1">BV-YZ2020</strain>
    </source>
</reference>
<protein>
    <submittedName>
        <fullName evidence="1">Uncharacterized protein</fullName>
    </submittedName>
</protein>